<dbReference type="AlphaFoldDB" id="A0A7W6RYR7"/>
<gene>
    <name evidence="1" type="ORF">GGD88_000726</name>
</gene>
<dbReference type="PANTHER" id="PTHR23004:SF7">
    <property type="entry name" value="DUF924-DOMAIN-CONTAINING PROTEIN"/>
    <property type="match status" value="1"/>
</dbReference>
<dbReference type="RefSeq" id="WP_184431796.1">
    <property type="nucleotide sequence ID" value="NZ_JACIGI010000004.1"/>
</dbReference>
<dbReference type="InterPro" id="IPR011990">
    <property type="entry name" value="TPR-like_helical_dom_sf"/>
</dbReference>
<dbReference type="EMBL" id="JACIGI010000004">
    <property type="protein sequence ID" value="MBB4285012.1"/>
    <property type="molecule type" value="Genomic_DNA"/>
</dbReference>
<dbReference type="PANTHER" id="PTHR23004">
    <property type="entry name" value="DOUBLECORTIN DOMAIN CONTAINING 2"/>
    <property type="match status" value="1"/>
</dbReference>
<reference evidence="1 2" key="1">
    <citation type="submission" date="2020-08" db="EMBL/GenBank/DDBJ databases">
        <title>Genome sequencing of Purple Non-Sulfur Bacteria from various extreme environments.</title>
        <authorList>
            <person name="Mayer M."/>
        </authorList>
    </citation>
    <scope>NUCLEOTIDE SEQUENCE [LARGE SCALE GENOMIC DNA]</scope>
    <source>
        <strain evidence="1 2">JA135</strain>
    </source>
</reference>
<proteinExistence type="predicted"/>
<dbReference type="Gene3D" id="1.25.40.10">
    <property type="entry name" value="Tetratricopeptide repeat domain"/>
    <property type="match status" value="1"/>
</dbReference>
<name>A0A7W6RYR7_9PROT</name>
<dbReference type="Proteomes" id="UP000555728">
    <property type="component" value="Unassembled WGS sequence"/>
</dbReference>
<accession>A0A7W6RYR7</accession>
<organism evidence="1 2">
    <name type="scientific">Roseospira goensis</name>
    <dbReference type="NCBI Taxonomy" id="391922"/>
    <lineage>
        <taxon>Bacteria</taxon>
        <taxon>Pseudomonadati</taxon>
        <taxon>Pseudomonadota</taxon>
        <taxon>Alphaproteobacteria</taxon>
        <taxon>Rhodospirillales</taxon>
        <taxon>Rhodospirillaceae</taxon>
        <taxon>Roseospira</taxon>
    </lineage>
</organism>
<dbReference type="Pfam" id="PF06041">
    <property type="entry name" value="DUF924"/>
    <property type="match status" value="1"/>
</dbReference>
<evidence type="ECO:0000313" key="2">
    <source>
        <dbReference type="Proteomes" id="UP000555728"/>
    </source>
</evidence>
<dbReference type="SUPFAM" id="SSF48452">
    <property type="entry name" value="TPR-like"/>
    <property type="match status" value="1"/>
</dbReference>
<keyword evidence="2" id="KW-1185">Reference proteome</keyword>
<comment type="caution">
    <text evidence="1">The sequence shown here is derived from an EMBL/GenBank/DDBJ whole genome shotgun (WGS) entry which is preliminary data.</text>
</comment>
<protein>
    <submittedName>
        <fullName evidence="1">Uncharacterized protein (DUF924 family)</fullName>
    </submittedName>
</protein>
<dbReference type="InterPro" id="IPR010323">
    <property type="entry name" value="DUF924"/>
</dbReference>
<dbReference type="Gene3D" id="1.20.58.320">
    <property type="entry name" value="TPR-like"/>
    <property type="match status" value="1"/>
</dbReference>
<evidence type="ECO:0000313" key="1">
    <source>
        <dbReference type="EMBL" id="MBB4285012.1"/>
    </source>
</evidence>
<sequence length="198" mass="21951">MTETAPPDATLPEEARDLLTVWFGAPGDPAHGGFRAVWFERSEAFDALLRDRFANLAAQAARGDLDAWAATPRGALARILLLDQVPRNIHRGTPAAYAADAMALEAAKQALRDGHDRALSDLERLFLYMPFQHAEDLVEQERSLALYDRLGIEGAQKSAHRHHEIVARFGRFPHRNAVLGRTSTAEELAFLQEPNSSF</sequence>